<accession>A0A8J4F6J5</accession>
<sequence length="301" mass="32601">MLDTCYAGYSVLLSLFIWAEVAALLLLYWAALPFILAIGFGFLCFDSAARFVSDRVRTLRSVQSFACCEKYTQSEQDAPTYHDNILYDLADTDSTQVSAGRGRMLSGYEVRSNELYQPVCSEFQRPLRSPFLNPFSAAISSTGASAAPLLIPSFEAGPRSRTVVHIAPTSSPPKGPRKAHHVVSATVDYHSSVGHSQRCGAPTASGNTDISVSNPGFRTRRYLTNSNICSEVVVASKNTTTERSTPSYMRGTAASKAKVASHGGRDRHRVGCSAKLRPTLSYSVANKRVVAGTILRKSGPY</sequence>
<comment type="caution">
    <text evidence="1">The sequence shown here is derived from an EMBL/GenBank/DDBJ whole genome shotgun (WGS) entry which is preliminary data.</text>
</comment>
<dbReference type="Proteomes" id="UP000747399">
    <property type="component" value="Unassembled WGS sequence"/>
</dbReference>
<gene>
    <name evidence="1" type="ORF">Vafri_14110</name>
</gene>
<keyword evidence="2" id="KW-1185">Reference proteome</keyword>
<organism evidence="1 2">
    <name type="scientific">Volvox africanus</name>
    <dbReference type="NCBI Taxonomy" id="51714"/>
    <lineage>
        <taxon>Eukaryota</taxon>
        <taxon>Viridiplantae</taxon>
        <taxon>Chlorophyta</taxon>
        <taxon>core chlorophytes</taxon>
        <taxon>Chlorophyceae</taxon>
        <taxon>CS clade</taxon>
        <taxon>Chlamydomonadales</taxon>
        <taxon>Volvocaceae</taxon>
        <taxon>Volvox</taxon>
    </lineage>
</organism>
<dbReference type="EMBL" id="BNCO01000035">
    <property type="protein sequence ID" value="GIL59467.1"/>
    <property type="molecule type" value="Genomic_DNA"/>
</dbReference>
<name>A0A8J4F6J5_9CHLO</name>
<proteinExistence type="predicted"/>
<reference evidence="1" key="1">
    <citation type="journal article" date="2021" name="Proc. Natl. Acad. Sci. U.S.A.">
        <title>Three genomes in the algal genus Volvox reveal the fate of a haploid sex-determining region after a transition to homothallism.</title>
        <authorList>
            <person name="Yamamoto K."/>
            <person name="Hamaji T."/>
            <person name="Kawai-Toyooka H."/>
            <person name="Matsuzaki R."/>
            <person name="Takahashi F."/>
            <person name="Nishimura Y."/>
            <person name="Kawachi M."/>
            <person name="Noguchi H."/>
            <person name="Minakuchi Y."/>
            <person name="Umen J.G."/>
            <person name="Toyoda A."/>
            <person name="Nozaki H."/>
        </authorList>
    </citation>
    <scope>NUCLEOTIDE SEQUENCE</scope>
    <source>
        <strain evidence="1">NIES-3780</strain>
    </source>
</reference>
<protein>
    <submittedName>
        <fullName evidence="1">Uncharacterized protein</fullName>
    </submittedName>
</protein>
<dbReference type="AlphaFoldDB" id="A0A8J4F6J5"/>
<evidence type="ECO:0000313" key="2">
    <source>
        <dbReference type="Proteomes" id="UP000747399"/>
    </source>
</evidence>
<evidence type="ECO:0000313" key="1">
    <source>
        <dbReference type="EMBL" id="GIL59467.1"/>
    </source>
</evidence>